<dbReference type="InterPro" id="IPR008969">
    <property type="entry name" value="CarboxyPept-like_regulatory"/>
</dbReference>
<dbReference type="Pfam" id="PF13620">
    <property type="entry name" value="CarboxypepD_reg"/>
    <property type="match status" value="1"/>
</dbReference>
<dbReference type="Proteomes" id="UP000534783">
    <property type="component" value="Unassembled WGS sequence"/>
</dbReference>
<dbReference type="SUPFAM" id="SSF49464">
    <property type="entry name" value="Carboxypeptidase regulatory domain-like"/>
    <property type="match status" value="1"/>
</dbReference>
<keyword evidence="2" id="KW-0378">Hydrolase</keyword>
<accession>A0A7X6DLS6</accession>
<reference evidence="2 3" key="1">
    <citation type="journal article" date="2020" name="Nature">
        <title>Bacterial chemolithoautotrophy via manganese oxidation.</title>
        <authorList>
            <person name="Yu H."/>
            <person name="Leadbetter J.R."/>
        </authorList>
    </citation>
    <scope>NUCLEOTIDE SEQUENCE [LARGE SCALE GENOMIC DNA]</scope>
    <source>
        <strain evidence="2 3">Mn-1</strain>
    </source>
</reference>
<protein>
    <submittedName>
        <fullName evidence="2">Carboxypeptidase-like regulatory domain-containing protein</fullName>
    </submittedName>
</protein>
<name>A0A7X6DLS6_9BACT</name>
<dbReference type="GO" id="GO:0004180">
    <property type="term" value="F:carboxypeptidase activity"/>
    <property type="evidence" value="ECO:0007669"/>
    <property type="project" value="UniProtKB-KW"/>
</dbReference>
<evidence type="ECO:0000313" key="3">
    <source>
        <dbReference type="Proteomes" id="UP000534783"/>
    </source>
</evidence>
<sequence length="92" mass="10032">MKRIFFSAFLFFSIVLLSQPSPAAELSGRVFSKGAPVANLTVAVKGTETKTKTGPKGEYKLDLPPGNHTLIIRGEEFPVKVESDKTSHDIQL</sequence>
<comment type="caution">
    <text evidence="2">The sequence shown here is derived from an EMBL/GenBank/DDBJ whole genome shotgun (WGS) entry which is preliminary data.</text>
</comment>
<evidence type="ECO:0000313" key="2">
    <source>
        <dbReference type="EMBL" id="NKE69457.1"/>
    </source>
</evidence>
<keyword evidence="2" id="KW-0121">Carboxypeptidase</keyword>
<dbReference type="AlphaFoldDB" id="A0A7X6DLS6"/>
<keyword evidence="3" id="KW-1185">Reference proteome</keyword>
<dbReference type="EMBL" id="VTOW01000001">
    <property type="protein sequence ID" value="NKE69457.1"/>
    <property type="molecule type" value="Genomic_DNA"/>
</dbReference>
<dbReference type="RefSeq" id="WP_168057754.1">
    <property type="nucleotide sequence ID" value="NZ_VTOW01000001.1"/>
</dbReference>
<proteinExistence type="predicted"/>
<organism evidence="2 3">
    <name type="scientific">Candidatus Manganitrophus noduliformans</name>
    <dbReference type="NCBI Taxonomy" id="2606439"/>
    <lineage>
        <taxon>Bacteria</taxon>
        <taxon>Pseudomonadati</taxon>
        <taxon>Nitrospirota</taxon>
        <taxon>Nitrospiria</taxon>
        <taxon>Candidatus Troglogloeales</taxon>
        <taxon>Candidatus Manganitrophaceae</taxon>
        <taxon>Candidatus Manganitrophus</taxon>
    </lineage>
</organism>
<feature type="signal peptide" evidence="1">
    <location>
        <begin position="1"/>
        <end position="23"/>
    </location>
</feature>
<feature type="chain" id="PRO_5031305807" evidence="1">
    <location>
        <begin position="24"/>
        <end position="92"/>
    </location>
</feature>
<dbReference type="Gene3D" id="2.60.40.1120">
    <property type="entry name" value="Carboxypeptidase-like, regulatory domain"/>
    <property type="match status" value="1"/>
</dbReference>
<keyword evidence="1" id="KW-0732">Signal</keyword>
<evidence type="ECO:0000256" key="1">
    <source>
        <dbReference type="SAM" id="SignalP"/>
    </source>
</evidence>
<gene>
    <name evidence="2" type="ORF">MNODULE_01660</name>
</gene>
<keyword evidence="2" id="KW-0645">Protease</keyword>